<dbReference type="EMBL" id="JAGTTL010000006">
    <property type="protein sequence ID" value="KAK6321441.1"/>
    <property type="molecule type" value="Genomic_DNA"/>
</dbReference>
<gene>
    <name evidence="2" type="ORF">J4Q44_G00084170</name>
</gene>
<reference evidence="2 3" key="1">
    <citation type="submission" date="2021-04" db="EMBL/GenBank/DDBJ databases">
        <authorList>
            <person name="De Guttry C."/>
            <person name="Zahm M."/>
            <person name="Klopp C."/>
            <person name="Cabau C."/>
            <person name="Louis A."/>
            <person name="Berthelot C."/>
            <person name="Parey E."/>
            <person name="Roest Crollius H."/>
            <person name="Montfort J."/>
            <person name="Robinson-Rechavi M."/>
            <person name="Bucao C."/>
            <person name="Bouchez O."/>
            <person name="Gislard M."/>
            <person name="Lluch J."/>
            <person name="Milhes M."/>
            <person name="Lampietro C."/>
            <person name="Lopez Roques C."/>
            <person name="Donnadieu C."/>
            <person name="Braasch I."/>
            <person name="Desvignes T."/>
            <person name="Postlethwait J."/>
            <person name="Bobe J."/>
            <person name="Wedekind C."/>
            <person name="Guiguen Y."/>
        </authorList>
    </citation>
    <scope>NUCLEOTIDE SEQUENCE [LARGE SCALE GENOMIC DNA]</scope>
    <source>
        <strain evidence="2">Cs_M1</strain>
        <tissue evidence="2">Blood</tissue>
    </source>
</reference>
<feature type="compositionally biased region" description="Gly residues" evidence="1">
    <location>
        <begin position="630"/>
        <end position="644"/>
    </location>
</feature>
<feature type="region of interest" description="Disordered" evidence="1">
    <location>
        <begin position="436"/>
        <end position="462"/>
    </location>
</feature>
<dbReference type="Pfam" id="PF15799">
    <property type="entry name" value="CCD48"/>
    <property type="match status" value="2"/>
</dbReference>
<feature type="compositionally biased region" description="Basic and acidic residues" evidence="1">
    <location>
        <begin position="451"/>
        <end position="462"/>
    </location>
</feature>
<feature type="region of interest" description="Disordered" evidence="1">
    <location>
        <begin position="630"/>
        <end position="687"/>
    </location>
</feature>
<organism evidence="2 3">
    <name type="scientific">Coregonus suidteri</name>
    <dbReference type="NCBI Taxonomy" id="861788"/>
    <lineage>
        <taxon>Eukaryota</taxon>
        <taxon>Metazoa</taxon>
        <taxon>Chordata</taxon>
        <taxon>Craniata</taxon>
        <taxon>Vertebrata</taxon>
        <taxon>Euteleostomi</taxon>
        <taxon>Actinopterygii</taxon>
        <taxon>Neopterygii</taxon>
        <taxon>Teleostei</taxon>
        <taxon>Protacanthopterygii</taxon>
        <taxon>Salmoniformes</taxon>
        <taxon>Salmonidae</taxon>
        <taxon>Coregoninae</taxon>
        <taxon>Coregonus</taxon>
    </lineage>
</organism>
<dbReference type="Proteomes" id="UP001356427">
    <property type="component" value="Unassembled WGS sequence"/>
</dbReference>
<sequence length="687" mass="77259">MKSSRGTLASPSLQSSPRAARQSEWLRSALAHHHCPDPGVENEIVVLATGIDQYLQEVFHHLVYPKQDDVVSAEDFTVLCSVLGLTGEESETREGEKEEEGDDEEGQGICLRLPHELAFRDFHSRLCGYFRVRARDGTGPGVMRLPVTEETEHIEREIRLRWPRVRRRKCVSFDLTRDQTGRRPAAKTNNCETGSSELHHKTGQTEAECVALRELVEDLRSALQGSDARCLALEVALRRQRGPARLTMHHSNVATSNTSTPSNIPIPNAQGRERGAPNPPKEVIPNPNPQGRGCGVGEERVAGRRGSKDPILRELQLIRSSRDGQLEEAIRFNQRLEEELGWAYREARRLEGVESRLRQENSEIRRRTEEAREALREGLQKVRLIQKQAQNVPQLQSRVTQLETDIQEYRSQCTCRGSHASSPREPMDDTCLQRAVEGRAASDEEEEEREREERRKEERRKEERGREEGQCCLLEVKRLINRLHSCGKGCQNTTAHHLLLSQNLLLDNQNNLHGNDLLTIPRGRGRRGHTYQEERETELEKRHEEVEGLRLEVQMVETERVRLSLLEEKLTDTLTLLLQLRIKGVSRRSLGKMLMDTLDVCSRSGHGPSHVLQVANAFCAQLSSNELLRDGGGVGGEGGGGGGKARVAVSTSQRTSSTTKPPAHLLLSKHTTLSSPQTPQLPSMNTT</sequence>
<feature type="compositionally biased region" description="Low complexity" evidence="1">
    <location>
        <begin position="664"/>
        <end position="675"/>
    </location>
</feature>
<comment type="caution">
    <text evidence="2">The sequence shown here is derived from an EMBL/GenBank/DDBJ whole genome shotgun (WGS) entry which is preliminary data.</text>
</comment>
<feature type="compositionally biased region" description="Polar residues" evidence="1">
    <location>
        <begin position="253"/>
        <end position="265"/>
    </location>
</feature>
<protein>
    <recommendedName>
        <fullName evidence="4">EF-hand and coiled-coil domain-containing protein 1-like</fullName>
    </recommendedName>
</protein>
<dbReference type="InterPro" id="IPR031601">
    <property type="entry name" value="CCD48"/>
</dbReference>
<accession>A0AAN8R1Z4</accession>
<feature type="compositionally biased region" description="Pro residues" evidence="1">
    <location>
        <begin position="277"/>
        <end position="288"/>
    </location>
</feature>
<feature type="compositionally biased region" description="Polar residues" evidence="1">
    <location>
        <begin position="676"/>
        <end position="687"/>
    </location>
</feature>
<feature type="compositionally biased region" description="Polar residues" evidence="1">
    <location>
        <begin position="649"/>
        <end position="660"/>
    </location>
</feature>
<evidence type="ECO:0000313" key="2">
    <source>
        <dbReference type="EMBL" id="KAK6321441.1"/>
    </source>
</evidence>
<feature type="region of interest" description="Disordered" evidence="1">
    <location>
        <begin position="253"/>
        <end position="294"/>
    </location>
</feature>
<name>A0AAN8R1Z4_9TELE</name>
<keyword evidence="3" id="KW-1185">Reference proteome</keyword>
<evidence type="ECO:0000313" key="3">
    <source>
        <dbReference type="Proteomes" id="UP001356427"/>
    </source>
</evidence>
<dbReference type="AlphaFoldDB" id="A0AAN8R1Z4"/>
<proteinExistence type="predicted"/>
<evidence type="ECO:0008006" key="4">
    <source>
        <dbReference type="Google" id="ProtNLM"/>
    </source>
</evidence>
<evidence type="ECO:0000256" key="1">
    <source>
        <dbReference type="SAM" id="MobiDB-lite"/>
    </source>
</evidence>